<feature type="domain" description="FAD-binding PCMH-type" evidence="12">
    <location>
        <begin position="43"/>
        <end position="213"/>
    </location>
</feature>
<name>A0A5C3MTW1_9AGAM</name>
<dbReference type="AlphaFoldDB" id="A0A5C3MTW1"/>
<organism evidence="13 14">
    <name type="scientific">Heliocybe sulcata</name>
    <dbReference type="NCBI Taxonomy" id="5364"/>
    <lineage>
        <taxon>Eukaryota</taxon>
        <taxon>Fungi</taxon>
        <taxon>Dikarya</taxon>
        <taxon>Basidiomycota</taxon>
        <taxon>Agaricomycotina</taxon>
        <taxon>Agaricomycetes</taxon>
        <taxon>Gloeophyllales</taxon>
        <taxon>Gloeophyllaceae</taxon>
        <taxon>Heliocybe</taxon>
    </lineage>
</organism>
<dbReference type="SUPFAM" id="SSF56176">
    <property type="entry name" value="FAD-binding/transporter-associated domain-like"/>
    <property type="match status" value="1"/>
</dbReference>
<evidence type="ECO:0000259" key="12">
    <source>
        <dbReference type="PROSITE" id="PS51387"/>
    </source>
</evidence>
<comment type="pathway">
    <text evidence="3 11">Cofactor biosynthesis; D-erythroascorbate biosynthesis; dehydro-D-arabinono-1,4-lactone from D-arabinose: step 2/2.</text>
</comment>
<keyword evidence="9" id="KW-0472">Membrane</keyword>
<dbReference type="InterPro" id="IPR030654">
    <property type="entry name" value="Sugar_lactone_oxidase"/>
</dbReference>
<keyword evidence="8 11" id="KW-0560">Oxidoreductase</keyword>
<dbReference type="InterPro" id="IPR007173">
    <property type="entry name" value="ALO_C"/>
</dbReference>
<dbReference type="GO" id="GO:0003885">
    <property type="term" value="F:D-arabinono-1,4-lactone oxidase activity"/>
    <property type="evidence" value="ECO:0007669"/>
    <property type="project" value="UniProtKB-UniRule"/>
</dbReference>
<dbReference type="InterPro" id="IPR016167">
    <property type="entry name" value="FAD-bd_PCMH_sub1"/>
</dbReference>
<dbReference type="GO" id="GO:0031966">
    <property type="term" value="C:mitochondrial membrane"/>
    <property type="evidence" value="ECO:0007669"/>
    <property type="project" value="UniProtKB-SubCell"/>
</dbReference>
<dbReference type="Gene3D" id="3.30.70.2520">
    <property type="match status" value="1"/>
</dbReference>
<dbReference type="UniPathway" id="UPA00771">
    <property type="reaction ID" value="UER00766"/>
</dbReference>
<dbReference type="Gene3D" id="3.30.43.10">
    <property type="entry name" value="Uridine Diphospho-n-acetylenolpyruvylglucosamine Reductase, domain 2"/>
    <property type="match status" value="1"/>
</dbReference>
<dbReference type="PIRSF" id="PIRSF000136">
    <property type="entry name" value="LGO_GLO"/>
    <property type="match status" value="1"/>
</dbReference>
<evidence type="ECO:0000256" key="11">
    <source>
        <dbReference type="RuleBase" id="RU367158"/>
    </source>
</evidence>
<dbReference type="Pfam" id="PF04030">
    <property type="entry name" value="ALO"/>
    <property type="match status" value="1"/>
</dbReference>
<evidence type="ECO:0000256" key="2">
    <source>
        <dbReference type="ARBA" id="ARBA00004370"/>
    </source>
</evidence>
<dbReference type="PANTHER" id="PTHR43762">
    <property type="entry name" value="L-GULONOLACTONE OXIDASE"/>
    <property type="match status" value="1"/>
</dbReference>
<evidence type="ECO:0000256" key="4">
    <source>
        <dbReference type="ARBA" id="ARBA00005466"/>
    </source>
</evidence>
<protein>
    <recommendedName>
        <fullName evidence="5 11">D-arabinono-1,4-lactone oxidase</fullName>
        <shortName evidence="11">ALO</shortName>
        <ecNumber evidence="5 11">1.1.3.37</ecNumber>
    </recommendedName>
    <alternativeName>
        <fullName evidence="10 11">L-galactono-gamma-lactone oxidase</fullName>
    </alternativeName>
</protein>
<dbReference type="InterPro" id="IPR016169">
    <property type="entry name" value="FAD-bd_PCMH_sub2"/>
</dbReference>
<evidence type="ECO:0000256" key="3">
    <source>
        <dbReference type="ARBA" id="ARBA00005083"/>
    </source>
</evidence>
<dbReference type="Proteomes" id="UP000305948">
    <property type="component" value="Unassembled WGS sequence"/>
</dbReference>
<comment type="subcellular location">
    <subcellularLocation>
        <location evidence="2">Membrane</location>
    </subcellularLocation>
    <subcellularLocation>
        <location evidence="11">Mitochondrion membrane</location>
    </subcellularLocation>
</comment>
<proteinExistence type="inferred from homology"/>
<dbReference type="EC" id="1.1.3.37" evidence="5 11"/>
<dbReference type="Gene3D" id="1.10.45.10">
    <property type="entry name" value="Vanillyl-alcohol Oxidase, Chain A, domain 4"/>
    <property type="match status" value="1"/>
</dbReference>
<dbReference type="PROSITE" id="PS51387">
    <property type="entry name" value="FAD_PCMH"/>
    <property type="match status" value="1"/>
</dbReference>
<evidence type="ECO:0000256" key="5">
    <source>
        <dbReference type="ARBA" id="ARBA00013136"/>
    </source>
</evidence>
<evidence type="ECO:0000256" key="7">
    <source>
        <dbReference type="ARBA" id="ARBA00022827"/>
    </source>
</evidence>
<evidence type="ECO:0000256" key="1">
    <source>
        <dbReference type="ARBA" id="ARBA00001974"/>
    </source>
</evidence>
<dbReference type="EMBL" id="ML213525">
    <property type="protein sequence ID" value="TFK47218.1"/>
    <property type="molecule type" value="Genomic_DNA"/>
</dbReference>
<dbReference type="InterPro" id="IPR006094">
    <property type="entry name" value="Oxid_FAD_bind_N"/>
</dbReference>
<keyword evidence="11" id="KW-0496">Mitochondrion</keyword>
<keyword evidence="7 11" id="KW-0274">FAD</keyword>
<dbReference type="GO" id="GO:0071949">
    <property type="term" value="F:FAD binding"/>
    <property type="evidence" value="ECO:0007669"/>
    <property type="project" value="UniProtKB-UniRule"/>
</dbReference>
<evidence type="ECO:0000256" key="6">
    <source>
        <dbReference type="ARBA" id="ARBA00022630"/>
    </source>
</evidence>
<dbReference type="Gene3D" id="3.30.465.10">
    <property type="match status" value="1"/>
</dbReference>
<dbReference type="InterPro" id="IPR016171">
    <property type="entry name" value="Vanillyl_alc_oxidase_C-sub2"/>
</dbReference>
<dbReference type="InterPro" id="IPR010031">
    <property type="entry name" value="FAD_lactone_oxidase-like"/>
</dbReference>
<sequence>MSHSLAIQRLPDIPLPVLYNLLEPITIPLASPRSRFHNWARTYTCVPVTVFEPETDYQCELILELARREGKTVRAAGVGHSPSDLACTSGYMVRTDKLCRVLEVDYEKRYVVAQAGITLNSLHDELAAHGLAMINVGSISDQTLAGIITTATHGSGITYGVMSTHVLSLTLLLADGSRVRCSRQERSDLFIASICGLGTTGLILAIQLEVEPAFRLKETQYTIGFDEGLRTLDELVPSAEHVRLWWFPQADTLRVSAANRTSEPKTAATSWFWNTLLGYHLIQFMMFIGRYIAPVNIWTGKFASWLSSETTVAIDDSYRIFNLDCKYLQYTTEWAVPYDQAKTCLSDLRSWLQDEHSNPRGLRPHFPIEIRFTEADDIWLSPSNGQRTCWIGIIQYKPYNLKVPYRKLFERFENILRRHGGRPHWAKAHPLRPEDLRQLYPRFHDFIGVLETVDPYGMFRNEYAQRHLFGRRGPEVDARVFKSSQLAAR</sequence>
<evidence type="ECO:0000256" key="9">
    <source>
        <dbReference type="ARBA" id="ARBA00023136"/>
    </source>
</evidence>
<evidence type="ECO:0000313" key="14">
    <source>
        <dbReference type="Proteomes" id="UP000305948"/>
    </source>
</evidence>
<dbReference type="PANTHER" id="PTHR43762:SF1">
    <property type="entry name" value="D-ARABINONO-1,4-LACTONE OXIDASE"/>
    <property type="match status" value="1"/>
</dbReference>
<keyword evidence="6 11" id="KW-0285">Flavoprotein</keyword>
<dbReference type="NCBIfam" id="TIGR01678">
    <property type="entry name" value="FAD_lactone_ox"/>
    <property type="match status" value="1"/>
</dbReference>
<reference evidence="13 14" key="1">
    <citation type="journal article" date="2019" name="Nat. Ecol. Evol.">
        <title>Megaphylogeny resolves global patterns of mushroom evolution.</title>
        <authorList>
            <person name="Varga T."/>
            <person name="Krizsan K."/>
            <person name="Foldi C."/>
            <person name="Dima B."/>
            <person name="Sanchez-Garcia M."/>
            <person name="Sanchez-Ramirez S."/>
            <person name="Szollosi G.J."/>
            <person name="Szarkandi J.G."/>
            <person name="Papp V."/>
            <person name="Albert L."/>
            <person name="Andreopoulos W."/>
            <person name="Angelini C."/>
            <person name="Antonin V."/>
            <person name="Barry K.W."/>
            <person name="Bougher N.L."/>
            <person name="Buchanan P."/>
            <person name="Buyck B."/>
            <person name="Bense V."/>
            <person name="Catcheside P."/>
            <person name="Chovatia M."/>
            <person name="Cooper J."/>
            <person name="Damon W."/>
            <person name="Desjardin D."/>
            <person name="Finy P."/>
            <person name="Geml J."/>
            <person name="Haridas S."/>
            <person name="Hughes K."/>
            <person name="Justo A."/>
            <person name="Karasinski D."/>
            <person name="Kautmanova I."/>
            <person name="Kiss B."/>
            <person name="Kocsube S."/>
            <person name="Kotiranta H."/>
            <person name="LaButti K.M."/>
            <person name="Lechner B.E."/>
            <person name="Liimatainen K."/>
            <person name="Lipzen A."/>
            <person name="Lukacs Z."/>
            <person name="Mihaltcheva S."/>
            <person name="Morgado L.N."/>
            <person name="Niskanen T."/>
            <person name="Noordeloos M.E."/>
            <person name="Ohm R.A."/>
            <person name="Ortiz-Santana B."/>
            <person name="Ovrebo C."/>
            <person name="Racz N."/>
            <person name="Riley R."/>
            <person name="Savchenko A."/>
            <person name="Shiryaev A."/>
            <person name="Soop K."/>
            <person name="Spirin V."/>
            <person name="Szebenyi C."/>
            <person name="Tomsovsky M."/>
            <person name="Tulloss R.E."/>
            <person name="Uehling J."/>
            <person name="Grigoriev I.V."/>
            <person name="Vagvolgyi C."/>
            <person name="Papp T."/>
            <person name="Martin F.M."/>
            <person name="Miettinen O."/>
            <person name="Hibbett D.S."/>
            <person name="Nagy L.G."/>
        </authorList>
    </citation>
    <scope>NUCLEOTIDE SEQUENCE [LARGE SCALE GENOMIC DNA]</scope>
    <source>
        <strain evidence="13 14">OMC1185</strain>
    </source>
</reference>
<comment type="cofactor">
    <cofactor evidence="1 11">
        <name>FAD</name>
        <dbReference type="ChEBI" id="CHEBI:57692"/>
    </cofactor>
</comment>
<dbReference type="InterPro" id="IPR036318">
    <property type="entry name" value="FAD-bd_PCMH-like_sf"/>
</dbReference>
<dbReference type="STRING" id="5364.A0A5C3MTW1"/>
<evidence type="ECO:0000256" key="8">
    <source>
        <dbReference type="ARBA" id="ARBA00023002"/>
    </source>
</evidence>
<dbReference type="Pfam" id="PF01565">
    <property type="entry name" value="FAD_binding_4"/>
    <property type="match status" value="1"/>
</dbReference>
<keyword evidence="14" id="KW-1185">Reference proteome</keyword>
<evidence type="ECO:0000256" key="10">
    <source>
        <dbReference type="ARBA" id="ARBA00033418"/>
    </source>
</evidence>
<comment type="catalytic activity">
    <reaction evidence="11">
        <text>D-arabinono-1,4-lactone + O2 = dehydro-D-arabinono-1,4-lactone + H2O2 + H(+)</text>
        <dbReference type="Rhea" id="RHEA:23756"/>
        <dbReference type="ChEBI" id="CHEBI:15378"/>
        <dbReference type="ChEBI" id="CHEBI:15379"/>
        <dbReference type="ChEBI" id="CHEBI:16240"/>
        <dbReference type="ChEBI" id="CHEBI:16292"/>
        <dbReference type="ChEBI" id="CHEBI:58277"/>
        <dbReference type="EC" id="1.1.3.37"/>
    </reaction>
</comment>
<dbReference type="InterPro" id="IPR016166">
    <property type="entry name" value="FAD-bd_PCMH"/>
</dbReference>
<gene>
    <name evidence="13" type="ORF">OE88DRAFT_1666552</name>
</gene>
<accession>A0A5C3MTW1</accession>
<evidence type="ECO:0000313" key="13">
    <source>
        <dbReference type="EMBL" id="TFK47218.1"/>
    </source>
</evidence>
<dbReference type="OrthoDB" id="610608at2759"/>
<comment type="similarity">
    <text evidence="4 11">Belongs to the oxygen-dependent FAD-linked oxidoreductase family.</text>
</comment>